<accession>A0A126ZXP2</accession>
<keyword evidence="1" id="KW-0723">Serine/threonine-protein kinase</keyword>
<dbReference type="AlphaFoldDB" id="A0A126ZXP2"/>
<dbReference type="SUPFAM" id="SSF55874">
    <property type="entry name" value="ATPase domain of HSP90 chaperone/DNA topoisomerase II/histidine kinase"/>
    <property type="match status" value="1"/>
</dbReference>
<organism evidence="3 4">
    <name type="scientific">Sinomonas atrocyanea</name>
    <dbReference type="NCBI Taxonomy" id="37927"/>
    <lineage>
        <taxon>Bacteria</taxon>
        <taxon>Bacillati</taxon>
        <taxon>Actinomycetota</taxon>
        <taxon>Actinomycetes</taxon>
        <taxon>Micrococcales</taxon>
        <taxon>Micrococcaceae</taxon>
        <taxon>Sinomonas</taxon>
    </lineage>
</organism>
<dbReference type="PANTHER" id="PTHR35526:SF3">
    <property type="entry name" value="ANTI-SIGMA-F FACTOR RSBW"/>
    <property type="match status" value="1"/>
</dbReference>
<reference evidence="3 4" key="1">
    <citation type="submission" date="2016-02" db="EMBL/GenBank/DDBJ databases">
        <title>Complete genome of Sinomonas atrocyanea KCTC 3377.</title>
        <authorList>
            <person name="Kim K.M."/>
        </authorList>
    </citation>
    <scope>NUCLEOTIDE SEQUENCE [LARGE SCALE GENOMIC DNA]</scope>
    <source>
        <strain evidence="3 4">KCTC 3377</strain>
    </source>
</reference>
<dbReference type="Pfam" id="PF13581">
    <property type="entry name" value="HATPase_c_2"/>
    <property type="match status" value="1"/>
</dbReference>
<dbReference type="InterPro" id="IPR036890">
    <property type="entry name" value="HATPase_C_sf"/>
</dbReference>
<dbReference type="STRING" id="37927.SA2016_1043"/>
<dbReference type="OrthoDB" id="159434at2"/>
<dbReference type="EMBL" id="CP014518">
    <property type="protein sequence ID" value="AMM31727.1"/>
    <property type="molecule type" value="Genomic_DNA"/>
</dbReference>
<dbReference type="KEGG" id="satk:SA2016_1043"/>
<name>A0A126ZXP2_9MICC</name>
<dbReference type="GO" id="GO:0004674">
    <property type="term" value="F:protein serine/threonine kinase activity"/>
    <property type="evidence" value="ECO:0007669"/>
    <property type="project" value="UniProtKB-KW"/>
</dbReference>
<dbReference type="InterPro" id="IPR050267">
    <property type="entry name" value="Anti-sigma-factor_SerPK"/>
</dbReference>
<dbReference type="CDD" id="cd16936">
    <property type="entry name" value="HATPase_RsbW-like"/>
    <property type="match status" value="1"/>
</dbReference>
<keyword evidence="1" id="KW-0418">Kinase</keyword>
<evidence type="ECO:0000256" key="1">
    <source>
        <dbReference type="ARBA" id="ARBA00022527"/>
    </source>
</evidence>
<evidence type="ECO:0000313" key="3">
    <source>
        <dbReference type="EMBL" id="AMM31727.1"/>
    </source>
</evidence>
<dbReference type="PANTHER" id="PTHR35526">
    <property type="entry name" value="ANTI-SIGMA-F FACTOR RSBW-RELATED"/>
    <property type="match status" value="1"/>
</dbReference>
<evidence type="ECO:0000313" key="4">
    <source>
        <dbReference type="Proteomes" id="UP000070134"/>
    </source>
</evidence>
<evidence type="ECO:0000259" key="2">
    <source>
        <dbReference type="Pfam" id="PF13581"/>
    </source>
</evidence>
<dbReference type="Proteomes" id="UP000070134">
    <property type="component" value="Chromosome"/>
</dbReference>
<dbReference type="Gene3D" id="3.30.565.10">
    <property type="entry name" value="Histidine kinase-like ATPase, C-terminal domain"/>
    <property type="match status" value="1"/>
</dbReference>
<feature type="domain" description="Histidine kinase/HSP90-like ATPase" evidence="2">
    <location>
        <begin position="55"/>
        <end position="143"/>
    </location>
</feature>
<sequence length="153" mass="16794">MVAGTHNSIEGMFLVSGAAVVLRASGKQSEAFLTRVEGLLERLWHDDPWAGLADRTAFEIAVIEAVSNSIRHALPAPGRSMVLEVELRPSYRRLEAEVREVGAEPTPLARHDTGSAPDAGRGMAMLKQLMTDVRYERADDANVWTLGRDRTDI</sequence>
<gene>
    <name evidence="3" type="ORF">SA2016_1043</name>
</gene>
<keyword evidence="4" id="KW-1185">Reference proteome</keyword>
<protein>
    <recommendedName>
        <fullName evidence="2">Histidine kinase/HSP90-like ATPase domain-containing protein</fullName>
    </recommendedName>
</protein>
<proteinExistence type="predicted"/>
<dbReference type="InterPro" id="IPR003594">
    <property type="entry name" value="HATPase_dom"/>
</dbReference>
<keyword evidence="1" id="KW-0808">Transferase</keyword>